<organism evidence="5 6">
    <name type="scientific">Kineosporia corallincola</name>
    <dbReference type="NCBI Taxonomy" id="2835133"/>
    <lineage>
        <taxon>Bacteria</taxon>
        <taxon>Bacillati</taxon>
        <taxon>Actinomycetota</taxon>
        <taxon>Actinomycetes</taxon>
        <taxon>Kineosporiales</taxon>
        <taxon>Kineosporiaceae</taxon>
        <taxon>Kineosporia</taxon>
    </lineage>
</organism>
<accession>A0ABS5TGI1</accession>
<dbReference type="Proteomes" id="UP001197247">
    <property type="component" value="Unassembled WGS sequence"/>
</dbReference>
<dbReference type="SMART" id="SM00347">
    <property type="entry name" value="HTH_MARR"/>
    <property type="match status" value="1"/>
</dbReference>
<dbReference type="PROSITE" id="PS01117">
    <property type="entry name" value="HTH_MARR_1"/>
    <property type="match status" value="1"/>
</dbReference>
<dbReference type="Gene3D" id="1.10.10.10">
    <property type="entry name" value="Winged helix-like DNA-binding domain superfamily/Winged helix DNA-binding domain"/>
    <property type="match status" value="1"/>
</dbReference>
<evidence type="ECO:0000256" key="2">
    <source>
        <dbReference type="ARBA" id="ARBA00023125"/>
    </source>
</evidence>
<keyword evidence="3" id="KW-0804">Transcription</keyword>
<keyword evidence="6" id="KW-1185">Reference proteome</keyword>
<sequence>MTSEPEDFEHDSVGAWAKKYYFASRAMIDSTLRPYNLGSTQWYVLHHLAHEGPTPQRDLVQKLGIERASMTGIVATLVRKGLVSQETASGDQRRRTLSLTPVGERLWQELPNPIEHILTVAFGDVDQDDLATTLRVLRSATRRLNDRA</sequence>
<keyword evidence="2" id="KW-0238">DNA-binding</keyword>
<dbReference type="InterPro" id="IPR039422">
    <property type="entry name" value="MarR/SlyA-like"/>
</dbReference>
<evidence type="ECO:0000313" key="6">
    <source>
        <dbReference type="Proteomes" id="UP001197247"/>
    </source>
</evidence>
<dbReference type="InterPro" id="IPR036388">
    <property type="entry name" value="WH-like_DNA-bd_sf"/>
</dbReference>
<feature type="domain" description="HTH marR-type" evidence="4">
    <location>
        <begin position="1"/>
        <end position="146"/>
    </location>
</feature>
<evidence type="ECO:0000259" key="4">
    <source>
        <dbReference type="PROSITE" id="PS50995"/>
    </source>
</evidence>
<dbReference type="InterPro" id="IPR036390">
    <property type="entry name" value="WH_DNA-bd_sf"/>
</dbReference>
<dbReference type="InterPro" id="IPR023187">
    <property type="entry name" value="Tscrpt_reg_MarR-type_CS"/>
</dbReference>
<evidence type="ECO:0000256" key="3">
    <source>
        <dbReference type="ARBA" id="ARBA00023163"/>
    </source>
</evidence>
<dbReference type="EMBL" id="JAHBAY010000005">
    <property type="protein sequence ID" value="MBT0770205.1"/>
    <property type="molecule type" value="Genomic_DNA"/>
</dbReference>
<dbReference type="Pfam" id="PF12802">
    <property type="entry name" value="MarR_2"/>
    <property type="match status" value="1"/>
</dbReference>
<evidence type="ECO:0000313" key="5">
    <source>
        <dbReference type="EMBL" id="MBT0770205.1"/>
    </source>
</evidence>
<dbReference type="PANTHER" id="PTHR33164">
    <property type="entry name" value="TRANSCRIPTIONAL REGULATOR, MARR FAMILY"/>
    <property type="match status" value="1"/>
</dbReference>
<dbReference type="SUPFAM" id="SSF46785">
    <property type="entry name" value="Winged helix' DNA-binding domain"/>
    <property type="match status" value="1"/>
</dbReference>
<name>A0ABS5TGI1_9ACTN</name>
<gene>
    <name evidence="5" type="ORF">KIH74_14790</name>
</gene>
<dbReference type="PANTHER" id="PTHR33164:SF57">
    <property type="entry name" value="MARR-FAMILY TRANSCRIPTIONAL REGULATOR"/>
    <property type="match status" value="1"/>
</dbReference>
<keyword evidence="1" id="KW-0805">Transcription regulation</keyword>
<reference evidence="5 6" key="1">
    <citation type="submission" date="2021-05" db="EMBL/GenBank/DDBJ databases">
        <title>Kineosporia and Streptomyces sp. nov. two new marine actinobacteria isolated from Coral.</title>
        <authorList>
            <person name="Buangrab K."/>
            <person name="Sutthacheep M."/>
            <person name="Yeemin T."/>
            <person name="Harunari E."/>
            <person name="Igarashi Y."/>
            <person name="Kanchanasin P."/>
            <person name="Tanasupawat S."/>
            <person name="Phongsopitanun W."/>
        </authorList>
    </citation>
    <scope>NUCLEOTIDE SEQUENCE [LARGE SCALE GENOMIC DNA]</scope>
    <source>
        <strain evidence="5 6">J2-2</strain>
    </source>
</reference>
<evidence type="ECO:0000256" key="1">
    <source>
        <dbReference type="ARBA" id="ARBA00023015"/>
    </source>
</evidence>
<proteinExistence type="predicted"/>
<dbReference type="InterPro" id="IPR000835">
    <property type="entry name" value="HTH_MarR-typ"/>
</dbReference>
<protein>
    <submittedName>
        <fullName evidence="5">Winged helix-turn-helix transcriptional regulator</fullName>
    </submittedName>
</protein>
<dbReference type="RefSeq" id="WP_214156494.1">
    <property type="nucleotide sequence ID" value="NZ_JAHBAY010000005.1"/>
</dbReference>
<dbReference type="PROSITE" id="PS50995">
    <property type="entry name" value="HTH_MARR_2"/>
    <property type="match status" value="1"/>
</dbReference>
<comment type="caution">
    <text evidence="5">The sequence shown here is derived from an EMBL/GenBank/DDBJ whole genome shotgun (WGS) entry which is preliminary data.</text>
</comment>